<comment type="catalytic activity">
    <reaction evidence="12">
        <text>oxaloacetate + H(+) = pyruvate + CO2</text>
        <dbReference type="Rhea" id="RHEA:15641"/>
        <dbReference type="ChEBI" id="CHEBI:15361"/>
        <dbReference type="ChEBI" id="CHEBI:15378"/>
        <dbReference type="ChEBI" id="CHEBI:16452"/>
        <dbReference type="ChEBI" id="CHEBI:16526"/>
        <dbReference type="EC" id="4.1.1.112"/>
    </reaction>
</comment>
<protein>
    <recommendedName>
        <fullName evidence="7">Putative 4-hydroxy-4-methyl-2-oxoglutarate aldolase</fullName>
        <ecNumber evidence="6">4.1.1.112</ecNumber>
        <ecNumber evidence="5">4.1.3.17</ecNumber>
    </recommendedName>
    <alternativeName>
        <fullName evidence="11">Oxaloacetate decarboxylase</fullName>
    </alternativeName>
    <alternativeName>
        <fullName evidence="9">Regulator of ribonuclease activity homolog</fullName>
    </alternativeName>
    <alternativeName>
        <fullName evidence="10">RraA-like protein</fullName>
    </alternativeName>
</protein>
<evidence type="ECO:0000256" key="13">
    <source>
        <dbReference type="PIRSR" id="PIRSR605493-1"/>
    </source>
</evidence>
<comment type="function">
    <text evidence="8">Catalyzes the aldol cleavage of 4-hydroxy-4-methyl-2-oxoglutarate (HMG) into 2 molecules of pyruvate. Also contains a secondary oxaloacetate (OAA) decarboxylase activity due to the common pyruvate enolate transition state formed following C-C bond cleavage in the retro-aldol and decarboxylation reactions.</text>
</comment>
<feature type="binding site" evidence="13">
    <location>
        <position position="118"/>
    </location>
    <ligand>
        <name>Mg(2+)</name>
        <dbReference type="ChEBI" id="CHEBI:18420"/>
    </ligand>
</feature>
<proteinExistence type="inferred from homology"/>
<comment type="similarity">
    <text evidence="3">Belongs to the class II aldolase/RraA-like family.</text>
</comment>
<keyword evidence="13" id="KW-0460">Magnesium</keyword>
<comment type="cofactor">
    <cofactor evidence="13">
        <name>Mg(2+)</name>
        <dbReference type="ChEBI" id="CHEBI:18420"/>
    </cofactor>
</comment>
<name>A0A415DV75_9FIRM</name>
<evidence type="ECO:0000313" key="14">
    <source>
        <dbReference type="EMBL" id="RHJ84136.1"/>
    </source>
</evidence>
<accession>A0A415DV75</accession>
<organism evidence="14 15">
    <name type="scientific">Emergencia timonensis</name>
    <dbReference type="NCBI Taxonomy" id="1776384"/>
    <lineage>
        <taxon>Bacteria</taxon>
        <taxon>Bacillati</taxon>
        <taxon>Bacillota</taxon>
        <taxon>Clostridia</taxon>
        <taxon>Peptostreptococcales</taxon>
        <taxon>Anaerovoracaceae</taxon>
        <taxon>Emergencia</taxon>
    </lineage>
</organism>
<comment type="caution">
    <text evidence="14">The sequence shown here is derived from an EMBL/GenBank/DDBJ whole genome shotgun (WGS) entry which is preliminary data.</text>
</comment>
<dbReference type="GO" id="GO:0046872">
    <property type="term" value="F:metal ion binding"/>
    <property type="evidence" value="ECO:0007669"/>
    <property type="project" value="UniProtKB-KW"/>
</dbReference>
<evidence type="ECO:0000256" key="9">
    <source>
        <dbReference type="ARBA" id="ARBA00029596"/>
    </source>
</evidence>
<dbReference type="Pfam" id="PF03737">
    <property type="entry name" value="RraA-like"/>
    <property type="match status" value="1"/>
</dbReference>
<dbReference type="Proteomes" id="UP000284841">
    <property type="component" value="Unassembled WGS sequence"/>
</dbReference>
<dbReference type="SUPFAM" id="SSF89562">
    <property type="entry name" value="RraA-like"/>
    <property type="match status" value="1"/>
</dbReference>
<evidence type="ECO:0000256" key="3">
    <source>
        <dbReference type="ARBA" id="ARBA00008621"/>
    </source>
</evidence>
<reference evidence="14 15" key="1">
    <citation type="submission" date="2018-08" db="EMBL/GenBank/DDBJ databases">
        <title>A genome reference for cultivated species of the human gut microbiota.</title>
        <authorList>
            <person name="Zou Y."/>
            <person name="Xue W."/>
            <person name="Luo G."/>
        </authorList>
    </citation>
    <scope>NUCLEOTIDE SEQUENCE [LARGE SCALE GENOMIC DNA]</scope>
    <source>
        <strain evidence="14 15">AM07-24</strain>
    </source>
</reference>
<sequence>MNIINTKVRRLDKTLIDRFKKISPSELGHALEFGFMNNDIVPLNKEKCMYVVGTAITARIPATDSTMVYKAMTYSKPGDVLVIDMQGEKRHACWGEMTTLTAKRFGLAAVVVDGPNTDSEEIKASGFPVFSKGQSNLTTKICGFKGDVNVPICCGGTVVCPGDLILANGDGIVVIPYDFADKLILLAETYEQYNEIDKAGFERNLPLTEIMSFEKKIAKMNDVYYLE</sequence>
<dbReference type="GO" id="GO:0047443">
    <property type="term" value="F:4-hydroxy-4-methyl-2-oxoglutarate aldolase activity"/>
    <property type="evidence" value="ECO:0007669"/>
    <property type="project" value="UniProtKB-EC"/>
</dbReference>
<dbReference type="PANTHER" id="PTHR33254:SF4">
    <property type="entry name" value="4-HYDROXY-4-METHYL-2-OXOGLUTARATE ALDOLASE 3-RELATED"/>
    <property type="match status" value="1"/>
</dbReference>
<evidence type="ECO:0000256" key="10">
    <source>
        <dbReference type="ARBA" id="ARBA00030169"/>
    </source>
</evidence>
<comment type="catalytic activity">
    <reaction evidence="1">
        <text>4-hydroxy-4-methyl-2-oxoglutarate = 2 pyruvate</text>
        <dbReference type="Rhea" id="RHEA:22748"/>
        <dbReference type="ChEBI" id="CHEBI:15361"/>
        <dbReference type="ChEBI" id="CHEBI:58276"/>
        <dbReference type="EC" id="4.1.3.17"/>
    </reaction>
</comment>
<dbReference type="EC" id="4.1.1.112" evidence="6"/>
<dbReference type="OrthoDB" id="9784786at2"/>
<dbReference type="RefSeq" id="WP_118336623.1">
    <property type="nucleotide sequence ID" value="NZ_AP025567.1"/>
</dbReference>
<evidence type="ECO:0000256" key="8">
    <source>
        <dbReference type="ARBA" id="ARBA00025046"/>
    </source>
</evidence>
<evidence type="ECO:0000313" key="15">
    <source>
        <dbReference type="Proteomes" id="UP000284841"/>
    </source>
</evidence>
<evidence type="ECO:0000256" key="4">
    <source>
        <dbReference type="ARBA" id="ARBA00011233"/>
    </source>
</evidence>
<dbReference type="InterPro" id="IPR005493">
    <property type="entry name" value="RraA/RraA-like"/>
</dbReference>
<evidence type="ECO:0000256" key="7">
    <source>
        <dbReference type="ARBA" id="ARBA00016549"/>
    </source>
</evidence>
<gene>
    <name evidence="14" type="ORF">DW099_18245</name>
</gene>
<evidence type="ECO:0000256" key="12">
    <source>
        <dbReference type="ARBA" id="ARBA00047973"/>
    </source>
</evidence>
<dbReference type="GO" id="GO:0008948">
    <property type="term" value="F:oxaloacetate decarboxylase activity"/>
    <property type="evidence" value="ECO:0007669"/>
    <property type="project" value="UniProtKB-EC"/>
</dbReference>
<dbReference type="Gene3D" id="3.50.30.40">
    <property type="entry name" value="Ribonuclease E inhibitor RraA/RraA-like"/>
    <property type="match status" value="1"/>
</dbReference>
<evidence type="ECO:0000256" key="11">
    <source>
        <dbReference type="ARBA" id="ARBA00032305"/>
    </source>
</evidence>
<dbReference type="AlphaFoldDB" id="A0A415DV75"/>
<dbReference type="EMBL" id="QRMS01000007">
    <property type="protein sequence ID" value="RHJ84136.1"/>
    <property type="molecule type" value="Genomic_DNA"/>
</dbReference>
<dbReference type="CDD" id="cd16841">
    <property type="entry name" value="RraA_family"/>
    <property type="match status" value="1"/>
</dbReference>
<evidence type="ECO:0000256" key="6">
    <source>
        <dbReference type="ARBA" id="ARBA00012947"/>
    </source>
</evidence>
<dbReference type="PANTHER" id="PTHR33254">
    <property type="entry name" value="4-HYDROXY-4-METHYL-2-OXOGLUTARATE ALDOLASE 3-RELATED"/>
    <property type="match status" value="1"/>
</dbReference>
<dbReference type="EC" id="4.1.3.17" evidence="5"/>
<evidence type="ECO:0000256" key="1">
    <source>
        <dbReference type="ARBA" id="ARBA00001342"/>
    </source>
</evidence>
<comment type="subunit">
    <text evidence="4">Homotrimer.</text>
</comment>
<dbReference type="InterPro" id="IPR036704">
    <property type="entry name" value="RraA/RraA-like_sf"/>
</dbReference>
<keyword evidence="13" id="KW-0479">Metal-binding</keyword>
<evidence type="ECO:0000256" key="2">
    <source>
        <dbReference type="ARBA" id="ARBA00001968"/>
    </source>
</evidence>
<dbReference type="STRING" id="1776384.GCA_900086585_00517"/>
<evidence type="ECO:0000256" key="5">
    <source>
        <dbReference type="ARBA" id="ARBA00012213"/>
    </source>
</evidence>
<comment type="cofactor">
    <cofactor evidence="2">
        <name>a divalent metal cation</name>
        <dbReference type="ChEBI" id="CHEBI:60240"/>
    </cofactor>
</comment>
<keyword evidence="15" id="KW-1185">Reference proteome</keyword>